<evidence type="ECO:0000256" key="1">
    <source>
        <dbReference type="SAM" id="Phobius"/>
    </source>
</evidence>
<dbReference type="AlphaFoldDB" id="A0AAW5CFR4"/>
<keyword evidence="1" id="KW-1133">Transmembrane helix</keyword>
<evidence type="ECO:0000313" key="2">
    <source>
        <dbReference type="EMBL" id="MCG4960466.1"/>
    </source>
</evidence>
<feature type="transmembrane region" description="Helical" evidence="1">
    <location>
        <begin position="15"/>
        <end position="35"/>
    </location>
</feature>
<accession>A0AAW5CFR4</accession>
<protein>
    <submittedName>
        <fullName evidence="2">Cache domain-containing protein</fullName>
    </submittedName>
</protein>
<name>A0AAW5CFR4_9BACT</name>
<keyword evidence="1" id="KW-0472">Membrane</keyword>
<comment type="caution">
    <text evidence="2">The sequence shown here is derived from an EMBL/GenBank/DDBJ whole genome shotgun (WGS) entry which is preliminary data.</text>
</comment>
<dbReference type="CDD" id="cd12913">
    <property type="entry name" value="PDC1_MCP_like"/>
    <property type="match status" value="1"/>
</dbReference>
<organism evidence="2 3">
    <name type="scientific">Odoribacter splanchnicus</name>
    <dbReference type="NCBI Taxonomy" id="28118"/>
    <lineage>
        <taxon>Bacteria</taxon>
        <taxon>Pseudomonadati</taxon>
        <taxon>Bacteroidota</taxon>
        <taxon>Bacteroidia</taxon>
        <taxon>Bacteroidales</taxon>
        <taxon>Odoribacteraceae</taxon>
        <taxon>Odoribacter</taxon>
    </lineage>
</organism>
<evidence type="ECO:0000313" key="3">
    <source>
        <dbReference type="Proteomes" id="UP001199750"/>
    </source>
</evidence>
<gene>
    <name evidence="2" type="ORF">L0P03_11510</name>
</gene>
<keyword evidence="1" id="KW-0812">Transmembrane</keyword>
<dbReference type="Pfam" id="PF22673">
    <property type="entry name" value="MCP-like_PDC_1"/>
    <property type="match status" value="1"/>
</dbReference>
<reference evidence="2" key="1">
    <citation type="submission" date="2022-01" db="EMBL/GenBank/DDBJ databases">
        <title>Collection of gut derived symbiotic bacterial strains cultured from healthy donors.</title>
        <authorList>
            <person name="Lin H."/>
            <person name="Kohout C."/>
            <person name="Waligurski E."/>
            <person name="Pamer E.G."/>
        </authorList>
    </citation>
    <scope>NUCLEOTIDE SEQUENCE</scope>
    <source>
        <strain evidence="2">DFI.1.149</strain>
    </source>
</reference>
<sequence length="158" mass="18682">MFKQINHSFAAKLNIYLISSAFLLWGIGFCLFYHYSSRAIEHQAYLKIDESAEKINLKVTRLLRTIEKIPENLSWIIPSYVTHADSIYAITRQVVLNNYEIFGCAIAFEPYYFPDKGYYFAPYSYMSGDSVVTTQIDPKYDYYQKNWYRISKERNVSR</sequence>
<proteinExistence type="predicted"/>
<dbReference type="EMBL" id="JAKNDN010000021">
    <property type="protein sequence ID" value="MCG4960466.1"/>
    <property type="molecule type" value="Genomic_DNA"/>
</dbReference>
<dbReference type="Gene3D" id="3.30.450.20">
    <property type="entry name" value="PAS domain"/>
    <property type="match status" value="1"/>
</dbReference>
<dbReference type="Proteomes" id="UP001199750">
    <property type="component" value="Unassembled WGS sequence"/>
</dbReference>